<dbReference type="GO" id="GO:0005524">
    <property type="term" value="F:ATP binding"/>
    <property type="evidence" value="ECO:0007669"/>
    <property type="project" value="UniProtKB-KW"/>
</dbReference>
<evidence type="ECO:0000256" key="2">
    <source>
        <dbReference type="ARBA" id="ARBA00012438"/>
    </source>
</evidence>
<dbReference type="EC" id="2.7.13.3" evidence="2"/>
<dbReference type="SUPFAM" id="SSF55785">
    <property type="entry name" value="PYP-like sensor domain (PAS domain)"/>
    <property type="match status" value="1"/>
</dbReference>
<keyword evidence="8" id="KW-0902">Two-component regulatory system</keyword>
<evidence type="ECO:0000256" key="7">
    <source>
        <dbReference type="ARBA" id="ARBA00022840"/>
    </source>
</evidence>
<name>F2NEZ1_DESAR</name>
<feature type="domain" description="PAS" evidence="10">
    <location>
        <begin position="117"/>
        <end position="180"/>
    </location>
</feature>
<protein>
    <recommendedName>
        <fullName evidence="2">histidine kinase</fullName>
        <ecNumber evidence="2">2.7.13.3</ecNumber>
    </recommendedName>
</protein>
<keyword evidence="7" id="KW-0067">ATP-binding</keyword>
<dbReference type="STRING" id="880072.Desac_0444"/>
<accession>F2NEZ1</accession>
<dbReference type="InterPro" id="IPR000014">
    <property type="entry name" value="PAS"/>
</dbReference>
<evidence type="ECO:0000259" key="11">
    <source>
        <dbReference type="PROSITE" id="PS50113"/>
    </source>
</evidence>
<dbReference type="SMART" id="SM00091">
    <property type="entry name" value="PAS"/>
    <property type="match status" value="1"/>
</dbReference>
<dbReference type="PROSITE" id="PS50113">
    <property type="entry name" value="PAC"/>
    <property type="match status" value="1"/>
</dbReference>
<dbReference type="SUPFAM" id="SSF55874">
    <property type="entry name" value="ATPase domain of HSP90 chaperone/DNA topoisomerase II/histidine kinase"/>
    <property type="match status" value="1"/>
</dbReference>
<evidence type="ECO:0000256" key="1">
    <source>
        <dbReference type="ARBA" id="ARBA00000085"/>
    </source>
</evidence>
<feature type="domain" description="Histidine kinase" evidence="9">
    <location>
        <begin position="250"/>
        <end position="457"/>
    </location>
</feature>
<proteinExistence type="predicted"/>
<keyword evidence="6 12" id="KW-0418">Kinase</keyword>
<evidence type="ECO:0000313" key="13">
    <source>
        <dbReference type="Proteomes" id="UP000000483"/>
    </source>
</evidence>
<dbReference type="PRINTS" id="PR00344">
    <property type="entry name" value="BCTRLSENSOR"/>
</dbReference>
<dbReference type="SUPFAM" id="SSF47384">
    <property type="entry name" value="Homodimeric domain of signal transducing histidine kinase"/>
    <property type="match status" value="1"/>
</dbReference>
<dbReference type="HOGENOM" id="CLU_000445_114_39_7"/>
<evidence type="ECO:0000259" key="10">
    <source>
        <dbReference type="PROSITE" id="PS50112"/>
    </source>
</evidence>
<dbReference type="KEGG" id="dao:Desac_0444"/>
<dbReference type="SMART" id="SM00388">
    <property type="entry name" value="HisKA"/>
    <property type="match status" value="1"/>
</dbReference>
<dbReference type="PANTHER" id="PTHR43065:SF10">
    <property type="entry name" value="PEROXIDE STRESS-ACTIVATED HISTIDINE KINASE MAK3"/>
    <property type="match status" value="1"/>
</dbReference>
<dbReference type="Pfam" id="PF13426">
    <property type="entry name" value="PAS_9"/>
    <property type="match status" value="1"/>
</dbReference>
<dbReference type="eggNOG" id="COG5000">
    <property type="taxonomic scope" value="Bacteria"/>
</dbReference>
<dbReference type="Proteomes" id="UP000000483">
    <property type="component" value="Chromosome"/>
</dbReference>
<dbReference type="Pfam" id="PF00512">
    <property type="entry name" value="HisKA"/>
    <property type="match status" value="1"/>
</dbReference>
<dbReference type="CDD" id="cd00082">
    <property type="entry name" value="HisKA"/>
    <property type="match status" value="1"/>
</dbReference>
<dbReference type="InterPro" id="IPR035965">
    <property type="entry name" value="PAS-like_dom_sf"/>
</dbReference>
<dbReference type="PANTHER" id="PTHR43065">
    <property type="entry name" value="SENSOR HISTIDINE KINASE"/>
    <property type="match status" value="1"/>
</dbReference>
<keyword evidence="3" id="KW-0597">Phosphoprotein</keyword>
<evidence type="ECO:0000256" key="5">
    <source>
        <dbReference type="ARBA" id="ARBA00022741"/>
    </source>
</evidence>
<evidence type="ECO:0000256" key="4">
    <source>
        <dbReference type="ARBA" id="ARBA00022679"/>
    </source>
</evidence>
<dbReference type="InterPro" id="IPR003594">
    <property type="entry name" value="HATPase_dom"/>
</dbReference>
<dbReference type="CDD" id="cd00130">
    <property type="entry name" value="PAS"/>
    <property type="match status" value="1"/>
</dbReference>
<keyword evidence="5" id="KW-0547">Nucleotide-binding</keyword>
<evidence type="ECO:0000256" key="3">
    <source>
        <dbReference type="ARBA" id="ARBA00022553"/>
    </source>
</evidence>
<comment type="catalytic activity">
    <reaction evidence="1">
        <text>ATP + protein L-histidine = ADP + protein N-phospho-L-histidine.</text>
        <dbReference type="EC" id="2.7.13.3"/>
    </reaction>
</comment>
<evidence type="ECO:0000313" key="12">
    <source>
        <dbReference type="EMBL" id="AEB08331.1"/>
    </source>
</evidence>
<evidence type="ECO:0000256" key="8">
    <source>
        <dbReference type="ARBA" id="ARBA00023012"/>
    </source>
</evidence>
<evidence type="ECO:0000259" key="9">
    <source>
        <dbReference type="PROSITE" id="PS50109"/>
    </source>
</evidence>
<keyword evidence="4" id="KW-0808">Transferase</keyword>
<dbReference type="AlphaFoldDB" id="F2NEZ1"/>
<dbReference type="RefSeq" id="WP_013705444.1">
    <property type="nucleotide sequence ID" value="NC_015388.1"/>
</dbReference>
<dbReference type="InterPro" id="IPR000700">
    <property type="entry name" value="PAS-assoc_C"/>
</dbReference>
<sequence>MSLKSILRVALLKSLPEVRQTVVSHPYSHDICPRVEVVELGLPPGLSSEAFKDVWRNLSDPEFDLILDMREQRSGDPDLGKIIKANRLVSEAAAPVVWDLLEQLQRTCSTGEIQADIIDSAADAIITINEDHLIVGYNQGAATIFGFDRDEAIGADLNIIIPPPYKEKHREYVRRYIATRKPHLIGKHVQLNAIRKNGEEFPMSISFSVADIGGNLYFTGIVRDMSEYVAMEERLRQSERLAAVGNTISHIVHEIKNPLMIIGGFAQQLLKAGTLDTKGLQKLAIIAEEVSRLETLMAEMKDYSRPPALKRQSGEIAGLLQEVIQLYSENLKEKNITLTLEPPDPMPLCSLDYQQLKQVLMNLIKNASEAMPSGGRITITAHRRPPYFEIAVADTGEGMTSDVVEHIFTPYYTTKTKGSGLGLAISRNIVQAHNGNLEVVSQPGKGSVFTIKLPLVEIETGVCLR</sequence>
<dbReference type="InterPro" id="IPR005467">
    <property type="entry name" value="His_kinase_dom"/>
</dbReference>
<dbReference type="SMART" id="SM00387">
    <property type="entry name" value="HATPase_c"/>
    <property type="match status" value="1"/>
</dbReference>
<dbReference type="InterPro" id="IPR036097">
    <property type="entry name" value="HisK_dim/P_sf"/>
</dbReference>
<organism evidence="12 13">
    <name type="scientific">Desulfobacca acetoxidans (strain ATCC 700848 / DSM 11109 / ASRB2)</name>
    <dbReference type="NCBI Taxonomy" id="880072"/>
    <lineage>
        <taxon>Bacteria</taxon>
        <taxon>Pseudomonadati</taxon>
        <taxon>Thermodesulfobacteriota</taxon>
        <taxon>Desulfobaccia</taxon>
        <taxon>Desulfobaccales</taxon>
        <taxon>Desulfobaccaceae</taxon>
        <taxon>Desulfobacca</taxon>
    </lineage>
</organism>
<dbReference type="Gene3D" id="3.30.565.10">
    <property type="entry name" value="Histidine kinase-like ATPase, C-terminal domain"/>
    <property type="match status" value="1"/>
</dbReference>
<feature type="domain" description="PAC" evidence="11">
    <location>
        <begin position="187"/>
        <end position="237"/>
    </location>
</feature>
<dbReference type="Gene3D" id="3.30.450.20">
    <property type="entry name" value="PAS domain"/>
    <property type="match status" value="1"/>
</dbReference>
<gene>
    <name evidence="12" type="ordered locus">Desac_0444</name>
</gene>
<dbReference type="NCBIfam" id="TIGR00229">
    <property type="entry name" value="sensory_box"/>
    <property type="match status" value="1"/>
</dbReference>
<dbReference type="GO" id="GO:0000155">
    <property type="term" value="F:phosphorelay sensor kinase activity"/>
    <property type="evidence" value="ECO:0007669"/>
    <property type="project" value="InterPro"/>
</dbReference>
<dbReference type="OrthoDB" id="9762798at2"/>
<keyword evidence="13" id="KW-1185">Reference proteome</keyword>
<evidence type="ECO:0000256" key="6">
    <source>
        <dbReference type="ARBA" id="ARBA00022777"/>
    </source>
</evidence>
<dbReference type="PROSITE" id="PS50112">
    <property type="entry name" value="PAS"/>
    <property type="match status" value="1"/>
</dbReference>
<dbReference type="Pfam" id="PF02518">
    <property type="entry name" value="HATPase_c"/>
    <property type="match status" value="1"/>
</dbReference>
<reference evidence="13" key="2">
    <citation type="submission" date="2011-03" db="EMBL/GenBank/DDBJ databases">
        <title>The complete genome of Desulfobacca acetoxidans DSM 11109.</title>
        <authorList>
            <consortium name="US DOE Joint Genome Institute (JGI-PGF)"/>
            <person name="Lucas S."/>
            <person name="Copeland A."/>
            <person name="Lapidus A."/>
            <person name="Bruce D."/>
            <person name="Goodwin L."/>
            <person name="Pitluck S."/>
            <person name="Peters L."/>
            <person name="Kyrpides N."/>
            <person name="Mavromatis K."/>
            <person name="Ivanova N."/>
            <person name="Ovchinnikova G."/>
            <person name="Teshima H."/>
            <person name="Detter J.C."/>
            <person name="Han C."/>
            <person name="Land M."/>
            <person name="Hauser L."/>
            <person name="Markowitz V."/>
            <person name="Cheng J.-F."/>
            <person name="Hugenholtz P."/>
            <person name="Woyke T."/>
            <person name="Wu D."/>
            <person name="Spring S."/>
            <person name="Schueler E."/>
            <person name="Brambilla E."/>
            <person name="Klenk H.-P."/>
            <person name="Eisen J.A."/>
        </authorList>
    </citation>
    <scope>NUCLEOTIDE SEQUENCE [LARGE SCALE GENOMIC DNA]</scope>
    <source>
        <strain evidence="13">ATCC 700848 / DSM 11109 / ASRB2</strain>
    </source>
</reference>
<dbReference type="PROSITE" id="PS50109">
    <property type="entry name" value="HIS_KIN"/>
    <property type="match status" value="1"/>
</dbReference>
<dbReference type="EMBL" id="CP002629">
    <property type="protein sequence ID" value="AEB08331.1"/>
    <property type="molecule type" value="Genomic_DNA"/>
</dbReference>
<reference evidence="12 13" key="1">
    <citation type="journal article" date="2011" name="Stand. Genomic Sci.">
        <title>Complete genome sequence of the acetate-degrading sulfate reducer Desulfobacca acetoxidans type strain (ASRB2).</title>
        <authorList>
            <person name="Goker M."/>
            <person name="Teshima H."/>
            <person name="Lapidus A."/>
            <person name="Nolan M."/>
            <person name="Lucas S."/>
            <person name="Hammon N."/>
            <person name="Deshpande S."/>
            <person name="Cheng J.F."/>
            <person name="Tapia R."/>
            <person name="Han C."/>
            <person name="Goodwin L."/>
            <person name="Pitluck S."/>
            <person name="Huntemann M."/>
            <person name="Liolios K."/>
            <person name="Ivanova N."/>
            <person name="Pagani I."/>
            <person name="Mavromatis K."/>
            <person name="Ovchinikova G."/>
            <person name="Pati A."/>
            <person name="Chen A."/>
            <person name="Palaniappan K."/>
            <person name="Land M."/>
            <person name="Hauser L."/>
            <person name="Brambilla E.M."/>
            <person name="Rohde M."/>
            <person name="Spring S."/>
            <person name="Detter J.C."/>
            <person name="Woyke T."/>
            <person name="Bristow J."/>
            <person name="Eisen J.A."/>
            <person name="Markowitz V."/>
            <person name="Hugenholtz P."/>
            <person name="Kyrpides N.C."/>
            <person name="Klenk H.P."/>
        </authorList>
    </citation>
    <scope>NUCLEOTIDE SEQUENCE [LARGE SCALE GENOMIC DNA]</scope>
    <source>
        <strain evidence="13">ATCC 700848 / DSM 11109 / ASRB2</strain>
    </source>
</reference>
<dbReference type="Gene3D" id="1.10.287.130">
    <property type="match status" value="1"/>
</dbReference>
<dbReference type="InterPro" id="IPR003661">
    <property type="entry name" value="HisK_dim/P_dom"/>
</dbReference>
<dbReference type="InterPro" id="IPR004358">
    <property type="entry name" value="Sig_transdc_His_kin-like_C"/>
</dbReference>
<dbReference type="InterPro" id="IPR036890">
    <property type="entry name" value="HATPase_C_sf"/>
</dbReference>